<feature type="domain" description="4'-phosphopantetheinyl transferase" evidence="3">
    <location>
        <begin position="128"/>
        <end position="203"/>
    </location>
</feature>
<dbReference type="Pfam" id="PF01648">
    <property type="entry name" value="ACPS"/>
    <property type="match status" value="1"/>
</dbReference>
<keyword evidence="2 5" id="KW-0808">Transferase</keyword>
<dbReference type="Gene3D" id="3.90.470.20">
    <property type="entry name" value="4'-phosphopantetheinyl transferase domain"/>
    <property type="match status" value="2"/>
</dbReference>
<dbReference type="OMA" id="DIFFKYW"/>
<gene>
    <name evidence="5" type="primary">eqbC</name>
    <name evidence="5" type="ORF">SEQ1244</name>
</gene>
<feature type="domain" description="4'-phosphopantetheinyl transferase N-terminal" evidence="4">
    <location>
        <begin position="45"/>
        <end position="121"/>
    </location>
</feature>
<name>B6YPX4_9STRE</name>
<dbReference type="InterPro" id="IPR055066">
    <property type="entry name" value="AASDHPPT_N"/>
</dbReference>
<dbReference type="InterPro" id="IPR037143">
    <property type="entry name" value="4-PPantetheinyl_Trfase_dom_sf"/>
</dbReference>
<proteinExistence type="inferred from homology"/>
<dbReference type="PANTHER" id="PTHR12215:SF10">
    <property type="entry name" value="L-AMINOADIPATE-SEMIALDEHYDE DEHYDROGENASE-PHOSPHOPANTETHEINYL TRANSFERASE"/>
    <property type="match status" value="1"/>
</dbReference>
<accession>B6YPX4</accession>
<dbReference type="InterPro" id="IPR008278">
    <property type="entry name" value="4-PPantetheinyl_Trfase_dom"/>
</dbReference>
<dbReference type="SUPFAM" id="SSF56214">
    <property type="entry name" value="4'-phosphopantetheinyl transferase"/>
    <property type="match status" value="2"/>
</dbReference>
<dbReference type="GO" id="GO:0019878">
    <property type="term" value="P:lysine biosynthetic process via aminoadipic acid"/>
    <property type="evidence" value="ECO:0007669"/>
    <property type="project" value="TreeGrafter"/>
</dbReference>
<dbReference type="EMBL" id="AM909652">
    <property type="protein sequence ID" value="CAP20362.1"/>
    <property type="molecule type" value="Genomic_DNA"/>
</dbReference>
<evidence type="ECO:0000256" key="1">
    <source>
        <dbReference type="ARBA" id="ARBA00010990"/>
    </source>
</evidence>
<dbReference type="RefSeq" id="WP_012679610.1">
    <property type="nucleotide sequence ID" value="NZ_BTYB01000005.1"/>
</dbReference>
<sequence>MKIYRIEISDKKELRSLIDISRLLIFFDMVLVTSNTSEFMIKDLKNFLKEEEIEKLDAYKSEVAKINFAVSRSLLNKVFEMILGVPIENIVSFRDKHNKPYIENKSGVKFNISHTDGFVVIGFSKKELGIDIEKVNDGFAFEDILENCFTSREIKNIGSNIPMFYRYWTAKEAYLKYEGYGLIRNPKEIEVIYIDNQRIKIEDKVKRSNKDLIAFSISSKYFGAICI</sequence>
<dbReference type="PANTHER" id="PTHR12215">
    <property type="entry name" value="PHOSPHOPANTETHEINE TRANSFERASE"/>
    <property type="match status" value="1"/>
</dbReference>
<dbReference type="GO" id="GO:0008897">
    <property type="term" value="F:holo-[acyl-carrier-protein] synthase activity"/>
    <property type="evidence" value="ECO:0007669"/>
    <property type="project" value="InterPro"/>
</dbReference>
<evidence type="ECO:0000313" key="5">
    <source>
        <dbReference type="EMBL" id="CAP20362.1"/>
    </source>
</evidence>
<evidence type="ECO:0000259" key="3">
    <source>
        <dbReference type="Pfam" id="PF01648"/>
    </source>
</evidence>
<dbReference type="AlphaFoldDB" id="B6YPX4"/>
<dbReference type="InterPro" id="IPR050559">
    <property type="entry name" value="P-Pant_transferase_sf"/>
</dbReference>
<reference evidence="5" key="1">
    <citation type="submission" date="2007-11" db="EMBL/GenBank/DDBJ databases">
        <authorList>
            <person name="Turk W.J.R."/>
            <person name="Mao X.-J."/>
            <person name="Bielawny T."/>
            <person name="Brunham R."/>
            <person name="Luo M."/>
            <person name="Plummer F."/>
        </authorList>
    </citation>
    <scope>NUCLEOTIDE SEQUENCE</scope>
    <source>
        <strain evidence="5">4047</strain>
    </source>
</reference>
<evidence type="ECO:0000259" key="4">
    <source>
        <dbReference type="Pfam" id="PF22624"/>
    </source>
</evidence>
<organism evidence="5">
    <name type="scientific">Streptococcus equi subsp. equi</name>
    <dbReference type="NCBI Taxonomy" id="148942"/>
    <lineage>
        <taxon>Bacteria</taxon>
        <taxon>Bacillati</taxon>
        <taxon>Bacillota</taxon>
        <taxon>Bacilli</taxon>
        <taxon>Lactobacillales</taxon>
        <taxon>Streptococcaceae</taxon>
        <taxon>Streptococcus</taxon>
    </lineage>
</organism>
<dbReference type="Pfam" id="PF22624">
    <property type="entry name" value="AASDHPPT_N"/>
    <property type="match status" value="1"/>
</dbReference>
<evidence type="ECO:0000256" key="2">
    <source>
        <dbReference type="ARBA" id="ARBA00022679"/>
    </source>
</evidence>
<reference evidence="5" key="2">
    <citation type="journal article" date="2008" name="Mol. Microbiol.">
        <title>A novel streptococcal integrative conjugative element involved in iron acquisition.</title>
        <authorList>
            <person name="Heather Z."/>
            <person name="Holden M.T."/>
            <person name="Steward K.F."/>
            <person name="Parkhill J."/>
            <person name="Song L."/>
            <person name="Challis G.L."/>
            <person name="Robinson C."/>
            <person name="Davis-Poynter N."/>
            <person name="Waller A.S."/>
        </authorList>
    </citation>
    <scope>NUCLEOTIDE SEQUENCE</scope>
    <source>
        <strain evidence="5">4047</strain>
    </source>
</reference>
<protein>
    <submittedName>
        <fullName evidence="5">Putative 4'-phosphopantetheinyl transferase superfamily protein</fullName>
    </submittedName>
</protein>
<comment type="similarity">
    <text evidence="1">Belongs to the P-Pant transferase superfamily. Gsp/Sfp/HetI/AcpT family.</text>
</comment>
<dbReference type="GO" id="GO:0005829">
    <property type="term" value="C:cytosol"/>
    <property type="evidence" value="ECO:0007669"/>
    <property type="project" value="TreeGrafter"/>
</dbReference>
<dbReference type="GO" id="GO:0000287">
    <property type="term" value="F:magnesium ion binding"/>
    <property type="evidence" value="ECO:0007669"/>
    <property type="project" value="InterPro"/>
</dbReference>